<gene>
    <name evidence="1" type="ORF">FEM03_13695</name>
</gene>
<dbReference type="AlphaFoldDB" id="A0A5R8KD42"/>
<evidence type="ECO:0000313" key="2">
    <source>
        <dbReference type="Proteomes" id="UP000306196"/>
    </source>
</evidence>
<evidence type="ECO:0000313" key="1">
    <source>
        <dbReference type="EMBL" id="TLD70234.1"/>
    </source>
</evidence>
<proteinExistence type="predicted"/>
<sequence length="111" mass="12432">MQIFLNFSSDFFVCGRFVTPPGGESPAKVVFEAEFRPRGMPFQTIPDAIFGQQLLEFSWNAFLRVGWNCDVRQSWRPLLKRIALDAATRASGMICASHHASHSSAALLSKR</sequence>
<keyword evidence="2" id="KW-1185">Reference proteome</keyword>
<organism evidence="1 2">
    <name type="scientific">Phragmitibacter flavus</name>
    <dbReference type="NCBI Taxonomy" id="2576071"/>
    <lineage>
        <taxon>Bacteria</taxon>
        <taxon>Pseudomonadati</taxon>
        <taxon>Verrucomicrobiota</taxon>
        <taxon>Verrucomicrobiia</taxon>
        <taxon>Verrucomicrobiales</taxon>
        <taxon>Verrucomicrobiaceae</taxon>
        <taxon>Phragmitibacter</taxon>
    </lineage>
</organism>
<dbReference type="Proteomes" id="UP000306196">
    <property type="component" value="Unassembled WGS sequence"/>
</dbReference>
<name>A0A5R8KD42_9BACT</name>
<accession>A0A5R8KD42</accession>
<reference evidence="1 2" key="1">
    <citation type="submission" date="2019-05" db="EMBL/GenBank/DDBJ databases">
        <title>Verrucobacter flavum gen. nov., sp. nov. a new member of the family Verrucomicrobiaceae.</title>
        <authorList>
            <person name="Szuroczki S."/>
            <person name="Abbaszade G."/>
            <person name="Szabo A."/>
            <person name="Felfoldi T."/>
            <person name="Schumann P."/>
            <person name="Boka K."/>
            <person name="Keki Z."/>
            <person name="Toumi M."/>
            <person name="Toth E."/>
        </authorList>
    </citation>
    <scope>NUCLEOTIDE SEQUENCE [LARGE SCALE GENOMIC DNA]</scope>
    <source>
        <strain evidence="1 2">MG-N-17</strain>
    </source>
</reference>
<comment type="caution">
    <text evidence="1">The sequence shown here is derived from an EMBL/GenBank/DDBJ whole genome shotgun (WGS) entry which is preliminary data.</text>
</comment>
<dbReference type="EMBL" id="VAUV01000009">
    <property type="protein sequence ID" value="TLD70234.1"/>
    <property type="molecule type" value="Genomic_DNA"/>
</dbReference>
<protein>
    <submittedName>
        <fullName evidence="1">Uncharacterized protein</fullName>
    </submittedName>
</protein>